<protein>
    <recommendedName>
        <fullName evidence="1">AB hydrolase-1 domain-containing protein</fullName>
    </recommendedName>
</protein>
<dbReference type="EMBL" id="FN649760">
    <property type="protein sequence ID" value="CBJ33720.1"/>
    <property type="molecule type" value="Genomic_DNA"/>
</dbReference>
<dbReference type="Proteomes" id="UP000002630">
    <property type="component" value="Unassembled WGS sequence"/>
</dbReference>
<gene>
    <name evidence="2" type="ORF">Esi_0571_0001</name>
</gene>
<dbReference type="STRING" id="2880.D7G4N3"/>
<keyword evidence="3" id="KW-1185">Reference proteome</keyword>
<dbReference type="InterPro" id="IPR029058">
    <property type="entry name" value="AB_hydrolase_fold"/>
</dbReference>
<dbReference type="Gene3D" id="3.40.50.1820">
    <property type="entry name" value="alpha/beta hydrolase"/>
    <property type="match status" value="1"/>
</dbReference>
<sequence>MFSHQERQNRIRGSAMAGSTRIVGALACLVSISAAASTTGQQAFLAPASSWFTAGRPDRHSAMMARKGTSMMSAVASETAVADAAGGVETRMWKWKGYDIRYKVAAEGSDGPPMVLIHGFGGNADHWRKNIPTLAKTGPVYAIDLLGYGFSSKPDPGPWEERNSIYCFETWSEQLRDFATEVVGKPVFMVCNSVGGVAGLQAGVDAPEQVLGVVLFNISLRMLHTSKQAVAGRPFVKGLQYVLRETPIGPLFFGSVAKPEAVSNILKQCYGDPDQVTEELVKCILTPGLEEGAVKVFLDFISYSGGPLPEDLLAAIKVPVQIAWGVEDPWEPMEQGKAYAEFDSVEGFVELPGAGHCPMDEAPHLTDPVVLDFVAKHYKKEQ</sequence>
<dbReference type="SUPFAM" id="SSF53474">
    <property type="entry name" value="alpha/beta-Hydrolases"/>
    <property type="match status" value="1"/>
</dbReference>
<evidence type="ECO:0000313" key="2">
    <source>
        <dbReference type="EMBL" id="CBJ33720.1"/>
    </source>
</evidence>
<dbReference type="InterPro" id="IPR000073">
    <property type="entry name" value="AB_hydrolase_1"/>
</dbReference>
<reference evidence="2 3" key="1">
    <citation type="journal article" date="2010" name="Nature">
        <title>The Ectocarpus genome and the independent evolution of multicellularity in brown algae.</title>
        <authorList>
            <person name="Cock J.M."/>
            <person name="Sterck L."/>
            <person name="Rouze P."/>
            <person name="Scornet D."/>
            <person name="Allen A.E."/>
            <person name="Amoutzias G."/>
            <person name="Anthouard V."/>
            <person name="Artiguenave F."/>
            <person name="Aury J.M."/>
            <person name="Badger J.H."/>
            <person name="Beszteri B."/>
            <person name="Billiau K."/>
            <person name="Bonnet E."/>
            <person name="Bothwell J.H."/>
            <person name="Bowler C."/>
            <person name="Boyen C."/>
            <person name="Brownlee C."/>
            <person name="Carrano C.J."/>
            <person name="Charrier B."/>
            <person name="Cho G.Y."/>
            <person name="Coelho S.M."/>
            <person name="Collen J."/>
            <person name="Corre E."/>
            <person name="Da Silva C."/>
            <person name="Delage L."/>
            <person name="Delaroque N."/>
            <person name="Dittami S.M."/>
            <person name="Doulbeau S."/>
            <person name="Elias M."/>
            <person name="Farnham G."/>
            <person name="Gachon C.M."/>
            <person name="Gschloessl B."/>
            <person name="Heesch S."/>
            <person name="Jabbari K."/>
            <person name="Jubin C."/>
            <person name="Kawai H."/>
            <person name="Kimura K."/>
            <person name="Kloareg B."/>
            <person name="Kupper F.C."/>
            <person name="Lang D."/>
            <person name="Le Bail A."/>
            <person name="Leblanc C."/>
            <person name="Lerouge P."/>
            <person name="Lohr M."/>
            <person name="Lopez P.J."/>
            <person name="Martens C."/>
            <person name="Maumus F."/>
            <person name="Michel G."/>
            <person name="Miranda-Saavedra D."/>
            <person name="Morales J."/>
            <person name="Moreau H."/>
            <person name="Motomura T."/>
            <person name="Nagasato C."/>
            <person name="Napoli C.A."/>
            <person name="Nelson D.R."/>
            <person name="Nyvall-Collen P."/>
            <person name="Peters A.F."/>
            <person name="Pommier C."/>
            <person name="Potin P."/>
            <person name="Poulain J."/>
            <person name="Quesneville H."/>
            <person name="Read B."/>
            <person name="Rensing S.A."/>
            <person name="Ritter A."/>
            <person name="Rousvoal S."/>
            <person name="Samanta M."/>
            <person name="Samson G."/>
            <person name="Schroeder D.C."/>
            <person name="Segurens B."/>
            <person name="Strittmatter M."/>
            <person name="Tonon T."/>
            <person name="Tregear J.W."/>
            <person name="Valentin K."/>
            <person name="von Dassow P."/>
            <person name="Yamagishi T."/>
            <person name="Van de Peer Y."/>
            <person name="Wincker P."/>
        </authorList>
    </citation>
    <scope>NUCLEOTIDE SEQUENCE [LARGE SCALE GENOMIC DNA]</scope>
    <source>
        <strain evidence="3">Ec32 / CCAP1310/4</strain>
    </source>
</reference>
<dbReference type="AlphaFoldDB" id="D7G4N3"/>
<dbReference type="PANTHER" id="PTHR46438:SF12">
    <property type="entry name" value="ALPHA_BETA-HYDROLASES SUPERFAMILY PROTEIN"/>
    <property type="match status" value="1"/>
</dbReference>
<dbReference type="FunCoup" id="D7G4N3">
    <property type="interactions" value="1"/>
</dbReference>
<proteinExistence type="predicted"/>
<dbReference type="InParanoid" id="D7G4N3"/>
<evidence type="ECO:0000313" key="3">
    <source>
        <dbReference type="Proteomes" id="UP000002630"/>
    </source>
</evidence>
<accession>D7G4N3</accession>
<organism evidence="2 3">
    <name type="scientific">Ectocarpus siliculosus</name>
    <name type="common">Brown alga</name>
    <name type="synonym">Conferva siliculosa</name>
    <dbReference type="NCBI Taxonomy" id="2880"/>
    <lineage>
        <taxon>Eukaryota</taxon>
        <taxon>Sar</taxon>
        <taxon>Stramenopiles</taxon>
        <taxon>Ochrophyta</taxon>
        <taxon>PX clade</taxon>
        <taxon>Phaeophyceae</taxon>
        <taxon>Ectocarpales</taxon>
        <taxon>Ectocarpaceae</taxon>
        <taxon>Ectocarpus</taxon>
    </lineage>
</organism>
<dbReference type="PANTHER" id="PTHR46438">
    <property type="entry name" value="ALPHA/BETA-HYDROLASES SUPERFAMILY PROTEIN"/>
    <property type="match status" value="1"/>
</dbReference>
<dbReference type="eggNOG" id="KOG1454">
    <property type="taxonomic scope" value="Eukaryota"/>
</dbReference>
<evidence type="ECO:0000259" key="1">
    <source>
        <dbReference type="Pfam" id="PF12697"/>
    </source>
</evidence>
<dbReference type="Pfam" id="PF12697">
    <property type="entry name" value="Abhydrolase_6"/>
    <property type="match status" value="1"/>
</dbReference>
<dbReference type="OrthoDB" id="408373at2759"/>
<feature type="domain" description="AB hydrolase-1" evidence="1">
    <location>
        <begin position="114"/>
        <end position="364"/>
    </location>
</feature>
<name>D7G4N3_ECTSI</name>